<dbReference type="InterPro" id="IPR036047">
    <property type="entry name" value="F-box-like_dom_sf"/>
</dbReference>
<comment type="caution">
    <text evidence="2">The sequence shown here is derived from an EMBL/GenBank/DDBJ whole genome shotgun (WGS) entry which is preliminary data.</text>
</comment>
<sequence>MDDSTWTIINMPQTIDDCNWHCLVVSGEDIFIVLVATSPYLGNPTNYTIHLLETSDQSWKPVKSIGGCGFFLSGIQNAALPASLAGLQHDCIFIARVNSEGIYRICMQDQTVSLSSPLNWPKHKIWHKLFWVMPTRPWKHRSSNLSHCIGTDKGHSTYFHKEEKKEERCKFDISRPWVDMPIELVELLLPRLSLFDCLRLPSICKAWNSLSHHVQKAQVYPWLMYTENDSCLWRLFDPVYKNEYSIDMKWLGIGDDLTFHYSKDGWVLISTKDYNSLFIVNPLKREYFSLPNFNSRRYVLRDLSFSSAFSSGPPDCVVVILEITLGCVLEISTWSPGEEQWNTTSFHDEFDYVLPCKPVFSSGEFYFYRKGGELLIVNPYKKTRKVLEIEAPIKMTLTKRVMECHLVDSGGDLITVFRGRTADPIRIFKLDRLNMVWKELHDMGGVTLFLDRRTTLATSCLEKLCRNQIYISEFSDIDHCKRCAFYSLETTECHPKKPSSLTAPMNCIWIEPNLTTMPNNNKAFSTRS</sequence>
<protein>
    <recommendedName>
        <fullName evidence="1">KIB1-4 beta-propeller domain-containing protein</fullName>
    </recommendedName>
</protein>
<accession>A0A9Q0HW04</accession>
<dbReference type="Proteomes" id="UP001151287">
    <property type="component" value="Unassembled WGS sequence"/>
</dbReference>
<dbReference type="PANTHER" id="PTHR33127:SF5">
    <property type="entry name" value="TRANSMEMBRANE PROTEIN"/>
    <property type="match status" value="1"/>
</dbReference>
<dbReference type="EMBL" id="JAMQYH010000001">
    <property type="protein sequence ID" value="KAJ1700481.1"/>
    <property type="molecule type" value="Genomic_DNA"/>
</dbReference>
<proteinExistence type="predicted"/>
<evidence type="ECO:0000259" key="1">
    <source>
        <dbReference type="Pfam" id="PF03478"/>
    </source>
</evidence>
<dbReference type="InterPro" id="IPR005174">
    <property type="entry name" value="KIB1-4_b-propeller"/>
</dbReference>
<evidence type="ECO:0000313" key="3">
    <source>
        <dbReference type="Proteomes" id="UP001151287"/>
    </source>
</evidence>
<feature type="domain" description="KIB1-4 beta-propeller" evidence="1">
    <location>
        <begin position="258"/>
        <end position="479"/>
    </location>
</feature>
<organism evidence="2 3">
    <name type="scientific">Rhynchospora breviuscula</name>
    <dbReference type="NCBI Taxonomy" id="2022672"/>
    <lineage>
        <taxon>Eukaryota</taxon>
        <taxon>Viridiplantae</taxon>
        <taxon>Streptophyta</taxon>
        <taxon>Embryophyta</taxon>
        <taxon>Tracheophyta</taxon>
        <taxon>Spermatophyta</taxon>
        <taxon>Magnoliopsida</taxon>
        <taxon>Liliopsida</taxon>
        <taxon>Poales</taxon>
        <taxon>Cyperaceae</taxon>
        <taxon>Cyperoideae</taxon>
        <taxon>Rhynchosporeae</taxon>
        <taxon>Rhynchospora</taxon>
    </lineage>
</organism>
<dbReference type="AlphaFoldDB" id="A0A9Q0HW04"/>
<dbReference type="Pfam" id="PF03478">
    <property type="entry name" value="Beta-prop_KIB1-4"/>
    <property type="match status" value="1"/>
</dbReference>
<keyword evidence="3" id="KW-1185">Reference proteome</keyword>
<dbReference type="SUPFAM" id="SSF81383">
    <property type="entry name" value="F-box domain"/>
    <property type="match status" value="1"/>
</dbReference>
<name>A0A9Q0HW04_9POAL</name>
<reference evidence="2" key="1">
    <citation type="journal article" date="2022" name="Cell">
        <title>Repeat-based holocentromeres influence genome architecture and karyotype evolution.</title>
        <authorList>
            <person name="Hofstatter P.G."/>
            <person name="Thangavel G."/>
            <person name="Lux T."/>
            <person name="Neumann P."/>
            <person name="Vondrak T."/>
            <person name="Novak P."/>
            <person name="Zhang M."/>
            <person name="Costa L."/>
            <person name="Castellani M."/>
            <person name="Scott A."/>
            <person name="Toegelov H."/>
            <person name="Fuchs J."/>
            <person name="Mata-Sucre Y."/>
            <person name="Dias Y."/>
            <person name="Vanzela A.L.L."/>
            <person name="Huettel B."/>
            <person name="Almeida C.C.S."/>
            <person name="Simkova H."/>
            <person name="Souza G."/>
            <person name="Pedrosa-Harand A."/>
            <person name="Macas J."/>
            <person name="Mayer K.F.X."/>
            <person name="Houben A."/>
            <person name="Marques A."/>
        </authorList>
    </citation>
    <scope>NUCLEOTIDE SEQUENCE</scope>
    <source>
        <strain evidence="2">RhyBre1mFocal</strain>
    </source>
</reference>
<gene>
    <name evidence="2" type="ORF">LUZ63_000260</name>
</gene>
<dbReference type="OrthoDB" id="679467at2759"/>
<evidence type="ECO:0000313" key="2">
    <source>
        <dbReference type="EMBL" id="KAJ1700481.1"/>
    </source>
</evidence>
<dbReference type="PANTHER" id="PTHR33127">
    <property type="entry name" value="TRANSMEMBRANE PROTEIN"/>
    <property type="match status" value="1"/>
</dbReference>